<dbReference type="PANTHER" id="PTHR44040:SF1">
    <property type="entry name" value="RETINOBLASTOMA-BINDING PROTEIN 5"/>
    <property type="match status" value="1"/>
</dbReference>
<feature type="repeat" description="WD" evidence="5">
    <location>
        <begin position="73"/>
        <end position="107"/>
    </location>
</feature>
<feature type="compositionally biased region" description="Acidic residues" evidence="6">
    <location>
        <begin position="359"/>
        <end position="369"/>
    </location>
</feature>
<keyword evidence="3" id="KW-0677">Repeat</keyword>
<evidence type="ECO:0000313" key="7">
    <source>
        <dbReference type="EMBL" id="KIY66328.1"/>
    </source>
</evidence>
<name>A0A0D7B703_9AGAR</name>
<dbReference type="PROSITE" id="PS50082">
    <property type="entry name" value="WD_REPEATS_2"/>
    <property type="match status" value="1"/>
</dbReference>
<dbReference type="GO" id="GO:0048188">
    <property type="term" value="C:Set1C/COMPASS complex"/>
    <property type="evidence" value="ECO:0007669"/>
    <property type="project" value="InterPro"/>
</dbReference>
<sequence length="435" mass="49802">MNEQLMNPLGTRAHPTAVQTSLYAGARKAKFDPSGRYIVADSYPTSVCIWDLETRTQVRRLDGHVRFGRIPFITDLDWSRNSRYVLTAGQDWNVNIWDLASEIEPQQRLATLRFDNEVISASFHPRNSKIILVVLREGEAYLVDRRQKPQERTELEENNDERIEITCAKFDATGRYVFAGTHLGSVLVFNTRTKKMIARYRLPNSGIARGLAFSSNGRRFLTINSDRYIRCFNVPSFPPSEASIESDLEPTYRFHDPVNKNAWLAVAFSPSGEWVAGGADDSASHKIFIWDLNNDGRLTVTLDGGKETLSHLHWHPKLARIASCTKLGNILLWHNPTPERWGAYAADYEEVDVNVEYEEREDEFDMPDAEEMKRRKEEAEQVDVDVDEMPEQAYVPPAQVDDEDTQWAEQNPDNDDKPFTLKVHIQEDAVLNNDI</sequence>
<feature type="region of interest" description="Disordered" evidence="6">
    <location>
        <begin position="359"/>
        <end position="420"/>
    </location>
</feature>
<evidence type="ECO:0000313" key="8">
    <source>
        <dbReference type="Proteomes" id="UP000054007"/>
    </source>
</evidence>
<gene>
    <name evidence="7" type="ORF">CYLTODRAFT_455485</name>
</gene>
<dbReference type="InterPro" id="IPR015943">
    <property type="entry name" value="WD40/YVTN_repeat-like_dom_sf"/>
</dbReference>
<dbReference type="InterPro" id="IPR037850">
    <property type="entry name" value="RBBP5/Swd1"/>
</dbReference>
<dbReference type="Pfam" id="PF00400">
    <property type="entry name" value="WD40"/>
    <property type="match status" value="2"/>
</dbReference>
<dbReference type="AlphaFoldDB" id="A0A0D7B703"/>
<protein>
    <submittedName>
        <fullName evidence="7">COMPASS complex protein</fullName>
    </submittedName>
</protein>
<dbReference type="EMBL" id="KN880558">
    <property type="protein sequence ID" value="KIY66328.1"/>
    <property type="molecule type" value="Genomic_DNA"/>
</dbReference>
<evidence type="ECO:0000256" key="2">
    <source>
        <dbReference type="ARBA" id="ARBA00022574"/>
    </source>
</evidence>
<dbReference type="PROSITE" id="PS00678">
    <property type="entry name" value="WD_REPEATS_1"/>
    <property type="match status" value="1"/>
</dbReference>
<dbReference type="Proteomes" id="UP000054007">
    <property type="component" value="Unassembled WGS sequence"/>
</dbReference>
<dbReference type="Gene3D" id="2.130.10.10">
    <property type="entry name" value="YVTN repeat-like/Quinoprotein amine dehydrogenase"/>
    <property type="match status" value="2"/>
</dbReference>
<comment type="subcellular location">
    <subcellularLocation>
        <location evidence="1">Nucleus</location>
    </subcellularLocation>
</comment>
<evidence type="ECO:0000256" key="6">
    <source>
        <dbReference type="SAM" id="MobiDB-lite"/>
    </source>
</evidence>
<dbReference type="InterPro" id="IPR001680">
    <property type="entry name" value="WD40_rpt"/>
</dbReference>
<dbReference type="SUPFAM" id="SSF50978">
    <property type="entry name" value="WD40 repeat-like"/>
    <property type="match status" value="1"/>
</dbReference>
<dbReference type="OrthoDB" id="196858at2759"/>
<dbReference type="PANTHER" id="PTHR44040">
    <property type="entry name" value="RETINOBLASTOMA-BINDING PROTEIN 5"/>
    <property type="match status" value="1"/>
</dbReference>
<evidence type="ECO:0000256" key="3">
    <source>
        <dbReference type="ARBA" id="ARBA00022737"/>
    </source>
</evidence>
<evidence type="ECO:0000256" key="4">
    <source>
        <dbReference type="ARBA" id="ARBA00023242"/>
    </source>
</evidence>
<evidence type="ECO:0000256" key="1">
    <source>
        <dbReference type="ARBA" id="ARBA00004123"/>
    </source>
</evidence>
<keyword evidence="2 5" id="KW-0853">WD repeat</keyword>
<dbReference type="SMART" id="SM00320">
    <property type="entry name" value="WD40"/>
    <property type="match status" value="7"/>
</dbReference>
<organism evidence="7 8">
    <name type="scientific">Cylindrobasidium torrendii FP15055 ss-10</name>
    <dbReference type="NCBI Taxonomy" id="1314674"/>
    <lineage>
        <taxon>Eukaryota</taxon>
        <taxon>Fungi</taxon>
        <taxon>Dikarya</taxon>
        <taxon>Basidiomycota</taxon>
        <taxon>Agaricomycotina</taxon>
        <taxon>Agaricomycetes</taxon>
        <taxon>Agaricomycetidae</taxon>
        <taxon>Agaricales</taxon>
        <taxon>Marasmiineae</taxon>
        <taxon>Physalacriaceae</taxon>
        <taxon>Cylindrobasidium</taxon>
    </lineage>
</organism>
<keyword evidence="8" id="KW-1185">Reference proteome</keyword>
<proteinExistence type="predicted"/>
<reference evidence="7 8" key="1">
    <citation type="journal article" date="2015" name="Fungal Genet. Biol.">
        <title>Evolution of novel wood decay mechanisms in Agaricales revealed by the genome sequences of Fistulina hepatica and Cylindrobasidium torrendii.</title>
        <authorList>
            <person name="Floudas D."/>
            <person name="Held B.W."/>
            <person name="Riley R."/>
            <person name="Nagy L.G."/>
            <person name="Koehler G."/>
            <person name="Ransdell A.S."/>
            <person name="Younus H."/>
            <person name="Chow J."/>
            <person name="Chiniquy J."/>
            <person name="Lipzen A."/>
            <person name="Tritt A."/>
            <person name="Sun H."/>
            <person name="Haridas S."/>
            <person name="LaButti K."/>
            <person name="Ohm R.A."/>
            <person name="Kues U."/>
            <person name="Blanchette R.A."/>
            <person name="Grigoriev I.V."/>
            <person name="Minto R.E."/>
            <person name="Hibbett D.S."/>
        </authorList>
    </citation>
    <scope>NUCLEOTIDE SEQUENCE [LARGE SCALE GENOMIC DNA]</scope>
    <source>
        <strain evidence="7 8">FP15055 ss-10</strain>
    </source>
</reference>
<dbReference type="InterPro" id="IPR036322">
    <property type="entry name" value="WD40_repeat_dom_sf"/>
</dbReference>
<accession>A0A0D7B703</accession>
<feature type="compositionally biased region" description="Basic and acidic residues" evidence="6">
    <location>
        <begin position="370"/>
        <end position="379"/>
    </location>
</feature>
<dbReference type="STRING" id="1314674.A0A0D7B703"/>
<feature type="compositionally biased region" description="Acidic residues" evidence="6">
    <location>
        <begin position="380"/>
        <end position="390"/>
    </location>
</feature>
<dbReference type="InterPro" id="IPR019775">
    <property type="entry name" value="WD40_repeat_CS"/>
</dbReference>
<keyword evidence="4" id="KW-0539">Nucleus</keyword>
<evidence type="ECO:0000256" key="5">
    <source>
        <dbReference type="PROSITE-ProRule" id="PRU00221"/>
    </source>
</evidence>